<dbReference type="PANTHER" id="PTHR16821:SF2">
    <property type="entry name" value="FRATAXIN, MITOCHONDRIAL"/>
    <property type="match status" value="1"/>
</dbReference>
<keyword evidence="8" id="KW-0560">Oxidoreductase</keyword>
<keyword evidence="10" id="KW-0406">Ion transport</keyword>
<evidence type="ECO:0000256" key="12">
    <source>
        <dbReference type="ARBA" id="ARBA00047990"/>
    </source>
</evidence>
<dbReference type="PROSITE" id="PS01344">
    <property type="entry name" value="FRATAXIN_1"/>
    <property type="match status" value="1"/>
</dbReference>
<evidence type="ECO:0000256" key="11">
    <source>
        <dbReference type="ARBA" id="ARBA00023128"/>
    </source>
</evidence>
<dbReference type="PROSITE" id="PS50810">
    <property type="entry name" value="FRATAXIN_2"/>
    <property type="match status" value="1"/>
</dbReference>
<keyword evidence="15" id="KW-1185">Reference proteome</keyword>
<evidence type="ECO:0000313" key="15">
    <source>
        <dbReference type="Proteomes" id="UP001296104"/>
    </source>
</evidence>
<keyword evidence="7" id="KW-0809">Transit peptide</keyword>
<dbReference type="SMART" id="SM01219">
    <property type="entry name" value="Frataxin_Cyay"/>
    <property type="match status" value="1"/>
</dbReference>
<dbReference type="GO" id="GO:0051537">
    <property type="term" value="F:2 iron, 2 sulfur cluster binding"/>
    <property type="evidence" value="ECO:0007669"/>
    <property type="project" value="TreeGrafter"/>
</dbReference>
<dbReference type="SUPFAM" id="SSF55387">
    <property type="entry name" value="Frataxin/Nqo15-like"/>
    <property type="match status" value="1"/>
</dbReference>
<evidence type="ECO:0000256" key="4">
    <source>
        <dbReference type="ARBA" id="ARBA00022434"/>
    </source>
</evidence>
<dbReference type="PANTHER" id="PTHR16821">
    <property type="entry name" value="FRATAXIN"/>
    <property type="match status" value="1"/>
</dbReference>
<proteinExistence type="inferred from homology"/>
<protein>
    <recommendedName>
        <fullName evidence="3">ferroxidase</fullName>
        <ecNumber evidence="3">1.16.3.1</ecNumber>
    </recommendedName>
</protein>
<comment type="subcellular location">
    <subcellularLocation>
        <location evidence="1">Mitochondrion</location>
    </subcellularLocation>
</comment>
<sequence length="154" mass="17275">MPDSEDPKPPVNEAAQGSHITQPTEISDEKYHALADEYLDAVHEKAEQLQEGREDVDVEYSSGVMNITFPPNGTYVLNKQPPNKQIWISSPISGPKRYDWVLSGESMHQKEGSGNGEWVYLRDGTDLTSLLHKELGILIDPRAEEMKESKDPVE</sequence>
<comment type="caution">
    <text evidence="14">The sequence shown here is derived from an EMBL/GenBank/DDBJ whole genome shotgun (WGS) entry which is preliminary data.</text>
</comment>
<evidence type="ECO:0000313" key="14">
    <source>
        <dbReference type="EMBL" id="CAK3896878.1"/>
    </source>
</evidence>
<comment type="catalytic activity">
    <reaction evidence="12">
        <text>4 Fe(2+) + O2 + 4 H(+) = 4 Fe(3+) + 2 H2O</text>
        <dbReference type="Rhea" id="RHEA:11148"/>
        <dbReference type="ChEBI" id="CHEBI:15377"/>
        <dbReference type="ChEBI" id="CHEBI:15378"/>
        <dbReference type="ChEBI" id="CHEBI:15379"/>
        <dbReference type="ChEBI" id="CHEBI:29033"/>
        <dbReference type="ChEBI" id="CHEBI:29034"/>
        <dbReference type="EC" id="1.16.3.1"/>
    </reaction>
</comment>
<dbReference type="NCBIfam" id="TIGR03421">
    <property type="entry name" value="FeS_CyaY"/>
    <property type="match status" value="1"/>
</dbReference>
<dbReference type="GO" id="GO:0005739">
    <property type="term" value="C:mitochondrion"/>
    <property type="evidence" value="ECO:0007669"/>
    <property type="project" value="UniProtKB-SubCell"/>
</dbReference>
<dbReference type="InterPro" id="IPR020895">
    <property type="entry name" value="Frataxin_CS"/>
</dbReference>
<dbReference type="EC" id="1.16.3.1" evidence="3"/>
<dbReference type="Proteomes" id="UP001296104">
    <property type="component" value="Unassembled WGS sequence"/>
</dbReference>
<dbReference type="AlphaFoldDB" id="A0AAI8YUT9"/>
<evidence type="ECO:0000256" key="2">
    <source>
        <dbReference type="ARBA" id="ARBA00008183"/>
    </source>
</evidence>
<dbReference type="GO" id="GO:0006879">
    <property type="term" value="P:intracellular iron ion homeostasis"/>
    <property type="evidence" value="ECO:0007669"/>
    <property type="project" value="UniProtKB-KW"/>
</dbReference>
<accession>A0AAI8YUT9</accession>
<evidence type="ECO:0000256" key="7">
    <source>
        <dbReference type="ARBA" id="ARBA00022946"/>
    </source>
</evidence>
<dbReference type="GO" id="GO:0016226">
    <property type="term" value="P:iron-sulfur cluster assembly"/>
    <property type="evidence" value="ECO:0007669"/>
    <property type="project" value="InterPro"/>
</dbReference>
<evidence type="ECO:0000256" key="3">
    <source>
        <dbReference type="ARBA" id="ARBA00013107"/>
    </source>
</evidence>
<evidence type="ECO:0000256" key="5">
    <source>
        <dbReference type="ARBA" id="ARBA00022448"/>
    </source>
</evidence>
<dbReference type="InterPro" id="IPR017789">
    <property type="entry name" value="Frataxin"/>
</dbReference>
<dbReference type="GO" id="GO:0004322">
    <property type="term" value="F:ferroxidase activity"/>
    <property type="evidence" value="ECO:0007669"/>
    <property type="project" value="UniProtKB-EC"/>
</dbReference>
<dbReference type="GO" id="GO:0034986">
    <property type="term" value="F:iron chaperone activity"/>
    <property type="evidence" value="ECO:0007669"/>
    <property type="project" value="TreeGrafter"/>
</dbReference>
<feature type="region of interest" description="Disordered" evidence="13">
    <location>
        <begin position="1"/>
        <end position="25"/>
    </location>
</feature>
<dbReference type="EMBL" id="CAVMBE010000010">
    <property type="protein sequence ID" value="CAK3896878.1"/>
    <property type="molecule type" value="Genomic_DNA"/>
</dbReference>
<organism evidence="14 15">
    <name type="scientific">Lecanosticta acicola</name>
    <dbReference type="NCBI Taxonomy" id="111012"/>
    <lineage>
        <taxon>Eukaryota</taxon>
        <taxon>Fungi</taxon>
        <taxon>Dikarya</taxon>
        <taxon>Ascomycota</taxon>
        <taxon>Pezizomycotina</taxon>
        <taxon>Dothideomycetes</taxon>
        <taxon>Dothideomycetidae</taxon>
        <taxon>Mycosphaerellales</taxon>
        <taxon>Mycosphaerellaceae</taxon>
        <taxon>Lecanosticta</taxon>
    </lineage>
</organism>
<keyword evidence="5" id="KW-0813">Transport</keyword>
<evidence type="ECO:0000256" key="1">
    <source>
        <dbReference type="ARBA" id="ARBA00004173"/>
    </source>
</evidence>
<keyword evidence="11" id="KW-0496">Mitochondrion</keyword>
<dbReference type="GO" id="GO:0008199">
    <property type="term" value="F:ferric iron binding"/>
    <property type="evidence" value="ECO:0007669"/>
    <property type="project" value="InterPro"/>
</dbReference>
<keyword evidence="9" id="KW-0408">Iron</keyword>
<name>A0AAI8YUT9_9PEZI</name>
<keyword evidence="4" id="KW-0409">Iron storage</keyword>
<reference evidence="14" key="1">
    <citation type="submission" date="2023-11" db="EMBL/GenBank/DDBJ databases">
        <authorList>
            <person name="Alioto T."/>
            <person name="Alioto T."/>
            <person name="Gomez Garrido J."/>
        </authorList>
    </citation>
    <scope>NUCLEOTIDE SEQUENCE</scope>
</reference>
<evidence type="ECO:0000256" key="8">
    <source>
        <dbReference type="ARBA" id="ARBA00023002"/>
    </source>
</evidence>
<evidence type="ECO:0000256" key="13">
    <source>
        <dbReference type="SAM" id="MobiDB-lite"/>
    </source>
</evidence>
<dbReference type="GO" id="GO:0006826">
    <property type="term" value="P:iron ion transport"/>
    <property type="evidence" value="ECO:0007669"/>
    <property type="project" value="UniProtKB-KW"/>
</dbReference>
<dbReference type="InterPro" id="IPR036524">
    <property type="entry name" value="Frataxin/CyaY_sf"/>
</dbReference>
<dbReference type="Gene3D" id="3.30.920.10">
    <property type="entry name" value="Frataxin/CyaY"/>
    <property type="match status" value="1"/>
</dbReference>
<comment type="similarity">
    <text evidence="2">Belongs to the frataxin family.</text>
</comment>
<dbReference type="NCBIfam" id="TIGR03422">
    <property type="entry name" value="mito_frataxin"/>
    <property type="match status" value="1"/>
</dbReference>
<dbReference type="InterPro" id="IPR002908">
    <property type="entry name" value="Frataxin/CyaY"/>
</dbReference>
<dbReference type="GO" id="GO:0008198">
    <property type="term" value="F:ferrous iron binding"/>
    <property type="evidence" value="ECO:0007669"/>
    <property type="project" value="TreeGrafter"/>
</dbReference>
<evidence type="ECO:0000256" key="10">
    <source>
        <dbReference type="ARBA" id="ARBA00023065"/>
    </source>
</evidence>
<evidence type="ECO:0000256" key="6">
    <source>
        <dbReference type="ARBA" id="ARBA00022496"/>
    </source>
</evidence>
<dbReference type="Pfam" id="PF01491">
    <property type="entry name" value="Frataxin_Cyay"/>
    <property type="match status" value="1"/>
</dbReference>
<evidence type="ECO:0000256" key="9">
    <source>
        <dbReference type="ARBA" id="ARBA00023004"/>
    </source>
</evidence>
<keyword evidence="6" id="KW-0410">Iron transport</keyword>
<dbReference type="FunFam" id="3.30.920.10:FF:000004">
    <property type="entry name" value="Mitochondrial chaperone Frataxin"/>
    <property type="match status" value="1"/>
</dbReference>
<gene>
    <name evidence="14" type="ORF">LECACI_7A002394</name>
</gene>